<dbReference type="OrthoDB" id="3176171at2759"/>
<reference evidence="1" key="1">
    <citation type="submission" date="2019-08" db="EMBL/GenBank/DDBJ databases">
        <title>The genome of the North American firefly Photinus pyralis.</title>
        <authorList>
            <consortium name="Photinus pyralis genome working group"/>
            <person name="Fallon T.R."/>
            <person name="Sander Lower S.E."/>
            <person name="Weng J.-K."/>
        </authorList>
    </citation>
    <scope>NUCLEOTIDE SEQUENCE</scope>
    <source>
        <strain evidence="1">TRF0915ILg1</strain>
        <tissue evidence="1">Whole body</tissue>
    </source>
</reference>
<gene>
    <name evidence="1" type="ORF">ILUMI_17505</name>
</gene>
<comment type="caution">
    <text evidence="1">The sequence shown here is derived from an EMBL/GenBank/DDBJ whole genome shotgun (WGS) entry which is preliminary data.</text>
</comment>
<feature type="non-terminal residue" evidence="1">
    <location>
        <position position="117"/>
    </location>
</feature>
<dbReference type="AlphaFoldDB" id="A0A8K0CJR6"/>
<organism evidence="1 2">
    <name type="scientific">Ignelater luminosus</name>
    <name type="common">Cucubano</name>
    <name type="synonym">Pyrophorus luminosus</name>
    <dbReference type="NCBI Taxonomy" id="2038154"/>
    <lineage>
        <taxon>Eukaryota</taxon>
        <taxon>Metazoa</taxon>
        <taxon>Ecdysozoa</taxon>
        <taxon>Arthropoda</taxon>
        <taxon>Hexapoda</taxon>
        <taxon>Insecta</taxon>
        <taxon>Pterygota</taxon>
        <taxon>Neoptera</taxon>
        <taxon>Endopterygota</taxon>
        <taxon>Coleoptera</taxon>
        <taxon>Polyphaga</taxon>
        <taxon>Elateriformia</taxon>
        <taxon>Elateroidea</taxon>
        <taxon>Elateridae</taxon>
        <taxon>Agrypninae</taxon>
        <taxon>Pyrophorini</taxon>
        <taxon>Ignelater</taxon>
    </lineage>
</organism>
<proteinExistence type="predicted"/>
<dbReference type="Proteomes" id="UP000801492">
    <property type="component" value="Unassembled WGS sequence"/>
</dbReference>
<accession>A0A8K0CJR6</accession>
<dbReference type="EMBL" id="VTPC01075011">
    <property type="protein sequence ID" value="KAF2888668.1"/>
    <property type="molecule type" value="Genomic_DNA"/>
</dbReference>
<protein>
    <submittedName>
        <fullName evidence="1">Uncharacterized protein</fullName>
    </submittedName>
</protein>
<sequence length="117" mass="13946">QLPDVLSSDDEREILALMCRVHELEADKMALQSERLVRQHELRRRDLVILRYDRQRQLCEEIITRQRQLMEENKLKLPSDLQELYQIYQQEIHAATYADYSVSPIISPDKLPPISKM</sequence>
<evidence type="ECO:0000313" key="2">
    <source>
        <dbReference type="Proteomes" id="UP000801492"/>
    </source>
</evidence>
<name>A0A8K0CJR6_IGNLU</name>
<keyword evidence="2" id="KW-1185">Reference proteome</keyword>
<evidence type="ECO:0000313" key="1">
    <source>
        <dbReference type="EMBL" id="KAF2888668.1"/>
    </source>
</evidence>